<dbReference type="SUPFAM" id="SSF52058">
    <property type="entry name" value="L domain-like"/>
    <property type="match status" value="1"/>
</dbReference>
<comment type="subcellular location">
    <subcellularLocation>
        <location evidence="1">Membrane</location>
    </subcellularLocation>
</comment>
<dbReference type="PROSITE" id="PS00108">
    <property type="entry name" value="PROTEIN_KINASE_ST"/>
    <property type="match status" value="1"/>
</dbReference>
<dbReference type="PROSITE" id="PS50011">
    <property type="entry name" value="PROTEIN_KINASE_DOM"/>
    <property type="match status" value="1"/>
</dbReference>
<feature type="domain" description="Protein kinase" evidence="10">
    <location>
        <begin position="281"/>
        <end position="584"/>
    </location>
</feature>
<reference evidence="11" key="1">
    <citation type="submission" date="2019-09" db="EMBL/GenBank/DDBJ databases">
        <title>Draft genome information of white flower Hibiscus syriacus.</title>
        <authorList>
            <person name="Kim Y.-M."/>
        </authorList>
    </citation>
    <scope>NUCLEOTIDE SEQUENCE [LARGE SCALE GENOMIC DNA]</scope>
    <source>
        <strain evidence="11">YM2019G1</strain>
    </source>
</reference>
<accession>A0A6A3A967</accession>
<dbReference type="PANTHER" id="PTHR45974">
    <property type="entry name" value="RECEPTOR-LIKE PROTEIN 55"/>
    <property type="match status" value="1"/>
</dbReference>
<keyword evidence="7 9" id="KW-0472">Membrane</keyword>
<keyword evidence="2" id="KW-0433">Leucine-rich repeat</keyword>
<keyword evidence="8" id="KW-0325">Glycoprotein</keyword>
<comment type="caution">
    <text evidence="11">The sequence shown here is derived from an EMBL/GenBank/DDBJ whole genome shotgun (WGS) entry which is preliminary data.</text>
</comment>
<name>A0A6A3A967_HIBSY</name>
<dbReference type="Gene3D" id="3.80.10.10">
    <property type="entry name" value="Ribonuclease Inhibitor"/>
    <property type="match status" value="1"/>
</dbReference>
<evidence type="ECO:0000256" key="9">
    <source>
        <dbReference type="SAM" id="Phobius"/>
    </source>
</evidence>
<evidence type="ECO:0000256" key="3">
    <source>
        <dbReference type="ARBA" id="ARBA00022692"/>
    </source>
</evidence>
<dbReference type="InterPro" id="IPR032675">
    <property type="entry name" value="LRR_dom_sf"/>
</dbReference>
<dbReference type="Pfam" id="PF00560">
    <property type="entry name" value="LRR_1"/>
    <property type="match status" value="1"/>
</dbReference>
<dbReference type="GO" id="GO:0005524">
    <property type="term" value="F:ATP binding"/>
    <property type="evidence" value="ECO:0007669"/>
    <property type="project" value="InterPro"/>
</dbReference>
<dbReference type="SMART" id="SM00220">
    <property type="entry name" value="S_TKc"/>
    <property type="match status" value="1"/>
</dbReference>
<dbReference type="InterPro" id="IPR011009">
    <property type="entry name" value="Kinase-like_dom_sf"/>
</dbReference>
<dbReference type="InterPro" id="IPR008271">
    <property type="entry name" value="Ser/Thr_kinase_AS"/>
</dbReference>
<organism evidence="11 12">
    <name type="scientific">Hibiscus syriacus</name>
    <name type="common">Rose of Sharon</name>
    <dbReference type="NCBI Taxonomy" id="106335"/>
    <lineage>
        <taxon>Eukaryota</taxon>
        <taxon>Viridiplantae</taxon>
        <taxon>Streptophyta</taxon>
        <taxon>Embryophyta</taxon>
        <taxon>Tracheophyta</taxon>
        <taxon>Spermatophyta</taxon>
        <taxon>Magnoliopsida</taxon>
        <taxon>eudicotyledons</taxon>
        <taxon>Gunneridae</taxon>
        <taxon>Pentapetalae</taxon>
        <taxon>rosids</taxon>
        <taxon>malvids</taxon>
        <taxon>Malvales</taxon>
        <taxon>Malvaceae</taxon>
        <taxon>Malvoideae</taxon>
        <taxon>Hibiscus</taxon>
    </lineage>
</organism>
<evidence type="ECO:0000259" key="10">
    <source>
        <dbReference type="PROSITE" id="PS50011"/>
    </source>
</evidence>
<dbReference type="InterPro" id="IPR001611">
    <property type="entry name" value="Leu-rich_rpt"/>
</dbReference>
<proteinExistence type="predicted"/>
<evidence type="ECO:0000256" key="2">
    <source>
        <dbReference type="ARBA" id="ARBA00022614"/>
    </source>
</evidence>
<evidence type="ECO:0000256" key="8">
    <source>
        <dbReference type="ARBA" id="ARBA00023180"/>
    </source>
</evidence>
<dbReference type="InterPro" id="IPR000719">
    <property type="entry name" value="Prot_kinase_dom"/>
</dbReference>
<feature type="transmembrane region" description="Helical" evidence="9">
    <location>
        <begin position="334"/>
        <end position="357"/>
    </location>
</feature>
<sequence>MLACITYRSLNSNSFTGSIPRSIGNLSKLYWLDLADNQLDGKIPVSDGPTRPGLEWLFESNRFSGALPSTLGLVKSLEVVRFDNNSLNGVLPSNLNNLTSVHDLFLSNNQLTGPLPNLTGMSSLNTLYLSNNSFNSTDVPSWFLALSSLTTLVMEDTHLTGQIPASSLIFNNCRLCKVLKHNYLEGSLDIGPGLVDNPVCRETGATYPIVHYRHQIPHLFIQPLLRTASLCMQFWSNFQPHMQMCISILGETTIQRLFLLNLQSQTSFESLEQNLTQFFKFPEFNSTGISTIASAFSSQHYKPGMFFGPYVFMGAPYEYFSDGPAHSSKSSAGIAIGAAAGASVLFVLLVLAGFYAYRVDSLPSKIAHWDPKKSSGSIPQLKGARCFGLEELKKYTNSFSEFNEIGSGEVRDQIGLEQETEIALVQLEVLHIHELANPPIIHRDIKSTNILLDERLNAKVADFGLSKLMGDSEKGHVSTQVKGTMGYLDPEYYMTQQLTEKSDVYSFGVLMLEIVIARRPIERGKYIVREVRTAMDKTKSLLDQSLVLDLIQRLGKMAGMNPNAESASSSVTYEDAAKGANPYCDESLLTVEASLCLSP</sequence>
<keyword evidence="4" id="KW-0732">Signal</keyword>
<dbReference type="Pfam" id="PF00069">
    <property type="entry name" value="Pkinase"/>
    <property type="match status" value="1"/>
</dbReference>
<dbReference type="PANTHER" id="PTHR45974:SF266">
    <property type="entry name" value="LEUCINE-RICH REPEAT RECEPTOR PROTEIN KINASE HPCA1"/>
    <property type="match status" value="1"/>
</dbReference>
<protein>
    <recommendedName>
        <fullName evidence="10">Protein kinase domain-containing protein</fullName>
    </recommendedName>
</protein>
<dbReference type="EMBL" id="VEPZ02001028">
    <property type="protein sequence ID" value="KAE8700516.1"/>
    <property type="molecule type" value="Genomic_DNA"/>
</dbReference>
<dbReference type="Proteomes" id="UP000436088">
    <property type="component" value="Unassembled WGS sequence"/>
</dbReference>
<keyword evidence="5" id="KW-0677">Repeat</keyword>
<keyword evidence="3 9" id="KW-0812">Transmembrane</keyword>
<keyword evidence="6 9" id="KW-1133">Transmembrane helix</keyword>
<evidence type="ECO:0000256" key="5">
    <source>
        <dbReference type="ARBA" id="ARBA00022737"/>
    </source>
</evidence>
<evidence type="ECO:0000256" key="7">
    <source>
        <dbReference type="ARBA" id="ARBA00023136"/>
    </source>
</evidence>
<evidence type="ECO:0000313" key="11">
    <source>
        <dbReference type="EMBL" id="KAE8700516.1"/>
    </source>
</evidence>
<evidence type="ECO:0000256" key="1">
    <source>
        <dbReference type="ARBA" id="ARBA00004370"/>
    </source>
</evidence>
<dbReference type="GO" id="GO:0004672">
    <property type="term" value="F:protein kinase activity"/>
    <property type="evidence" value="ECO:0007669"/>
    <property type="project" value="InterPro"/>
</dbReference>
<dbReference type="Gene3D" id="1.10.510.10">
    <property type="entry name" value="Transferase(Phosphotransferase) domain 1"/>
    <property type="match status" value="1"/>
</dbReference>
<dbReference type="GO" id="GO:0016020">
    <property type="term" value="C:membrane"/>
    <property type="evidence" value="ECO:0007669"/>
    <property type="project" value="UniProtKB-SubCell"/>
</dbReference>
<evidence type="ECO:0000256" key="6">
    <source>
        <dbReference type="ARBA" id="ARBA00022989"/>
    </source>
</evidence>
<gene>
    <name evidence="11" type="ORF">F3Y22_tig00110556pilonHSYRG00214</name>
</gene>
<evidence type="ECO:0000256" key="4">
    <source>
        <dbReference type="ARBA" id="ARBA00022729"/>
    </source>
</evidence>
<evidence type="ECO:0000313" key="12">
    <source>
        <dbReference type="Proteomes" id="UP000436088"/>
    </source>
</evidence>
<dbReference type="AlphaFoldDB" id="A0A6A3A967"/>
<keyword evidence="12" id="KW-1185">Reference proteome</keyword>
<dbReference type="SUPFAM" id="SSF56112">
    <property type="entry name" value="Protein kinase-like (PK-like)"/>
    <property type="match status" value="1"/>
</dbReference>